<organism evidence="5 6">
    <name type="scientific">Streptomyces himalayensis subsp. aureolus</name>
    <dbReference type="NCBI Taxonomy" id="2758039"/>
    <lineage>
        <taxon>Bacteria</taxon>
        <taxon>Bacillati</taxon>
        <taxon>Actinomycetota</taxon>
        <taxon>Actinomycetes</taxon>
        <taxon>Kitasatosporales</taxon>
        <taxon>Streptomycetaceae</taxon>
        <taxon>Streptomyces</taxon>
        <taxon>Streptomyces himalayensis</taxon>
    </lineage>
</organism>
<dbReference type="GO" id="GO:0050660">
    <property type="term" value="F:flavin adenine dinucleotide binding"/>
    <property type="evidence" value="ECO:0007669"/>
    <property type="project" value="InterPro"/>
</dbReference>
<evidence type="ECO:0000256" key="1">
    <source>
        <dbReference type="ARBA" id="ARBA00010139"/>
    </source>
</evidence>
<name>A0A7W2D9D3_9ACTN</name>
<accession>A0A7W2D9D3</accession>
<dbReference type="InterPro" id="IPR036188">
    <property type="entry name" value="FAD/NAD-bd_sf"/>
</dbReference>
<dbReference type="Pfam" id="PF00743">
    <property type="entry name" value="FMO-like"/>
    <property type="match status" value="1"/>
</dbReference>
<sequence>MTEPSEVAQIDDVYWRDEYTPITEDDAFLMRIVAEADLPSLLTALAALTGDHTLIPAELRPPLPPVDTTPPAHGGMSEAAQARARELALSALGRVRDEGLTRPRLLEPEEARSIVDFITGGASAEDAALMMHELDLVTQRPGAPTWHTDEVAPDRDFDVAVIGTGMSGIAAMYRLKQAGVRFVAFEKHPEVGGTWWANTYPGVRLDTPTFGYSFSFAQRADWPNAYAEGAEIEAYSVEIVDRAKLREHIEFDTEVISMTWDEASATWEVVVRRDGVEQYRRFHAVVAATGQLEKPNIPQIPGQDDFGGVQMHSARWDHDVDLTGKRVAVVGTGASAYQIVPSIIDRVAHLDVFQRSGPWTVPAPNYHDPTPPALAWLSEHVPHYGQWFRFQAFWGARTGRLHTVEVDPEWDRTDSVSATNLRVREALTAIMREQWADRPDMLDVVIPAYPPGGKRMLRDNGVWARALHREHAELVTSPIERFTSDGIVTADGEHHPVDAVIYATGFKASDYLDPIVVTGPSGQTLKEHWNGDATAWAGISVPGFPNLFLIQGPNTNYVVHGQFHFMIECGVEFTTEAIHQLLRRGAASLEVKQASLDRFLAWIDQGNAERAWGQPRLRTWYKNSRGRVSQVWPYSHLEYWKLTRGAYFDTDFTLRPRPEATS</sequence>
<gene>
    <name evidence="5" type="ORF">H1V43_38615</name>
</gene>
<dbReference type="AlphaFoldDB" id="A0A7W2D9D3"/>
<dbReference type="PRINTS" id="PR00370">
    <property type="entry name" value="FMOXYGENASE"/>
</dbReference>
<dbReference type="PANTHER" id="PTHR42877">
    <property type="entry name" value="L-ORNITHINE N(5)-MONOOXYGENASE-RELATED"/>
    <property type="match status" value="1"/>
</dbReference>
<comment type="similarity">
    <text evidence="1">Belongs to the FAD-binding monooxygenase family.</text>
</comment>
<keyword evidence="6" id="KW-1185">Reference proteome</keyword>
<dbReference type="SUPFAM" id="SSF51905">
    <property type="entry name" value="FAD/NAD(P)-binding domain"/>
    <property type="match status" value="2"/>
</dbReference>
<protein>
    <submittedName>
        <fullName evidence="5">NAD(P)/FAD-dependent oxidoreductase</fullName>
    </submittedName>
</protein>
<keyword evidence="3" id="KW-0274">FAD</keyword>
<evidence type="ECO:0000313" key="5">
    <source>
        <dbReference type="EMBL" id="MBA4867099.1"/>
    </source>
</evidence>
<proteinExistence type="inferred from homology"/>
<keyword evidence="2" id="KW-0285">Flavoprotein</keyword>
<dbReference type="GO" id="GO:0004499">
    <property type="term" value="F:N,N-dimethylaniline monooxygenase activity"/>
    <property type="evidence" value="ECO:0007669"/>
    <property type="project" value="InterPro"/>
</dbReference>
<dbReference type="Proteomes" id="UP000586976">
    <property type="component" value="Unassembled WGS sequence"/>
</dbReference>
<reference evidence="5 6" key="1">
    <citation type="submission" date="2020-07" db="EMBL/GenBank/DDBJ databases">
        <title>Streptomyces isolated from Indian soil.</title>
        <authorList>
            <person name="Mandal S."/>
            <person name="Maiti P.K."/>
        </authorList>
    </citation>
    <scope>NUCLEOTIDE SEQUENCE [LARGE SCALE GENOMIC DNA]</scope>
    <source>
        <strain evidence="5 6">PSKA54</strain>
    </source>
</reference>
<evidence type="ECO:0000313" key="6">
    <source>
        <dbReference type="Proteomes" id="UP000586976"/>
    </source>
</evidence>
<evidence type="ECO:0000256" key="3">
    <source>
        <dbReference type="ARBA" id="ARBA00022827"/>
    </source>
</evidence>
<dbReference type="Gene3D" id="3.50.50.60">
    <property type="entry name" value="FAD/NAD(P)-binding domain"/>
    <property type="match status" value="2"/>
</dbReference>
<dbReference type="InterPro" id="IPR051209">
    <property type="entry name" value="FAD-bind_Monooxygenase_sf"/>
</dbReference>
<evidence type="ECO:0000256" key="4">
    <source>
        <dbReference type="ARBA" id="ARBA00023002"/>
    </source>
</evidence>
<evidence type="ECO:0000256" key="2">
    <source>
        <dbReference type="ARBA" id="ARBA00022630"/>
    </source>
</evidence>
<dbReference type="EMBL" id="JACEQY010000091">
    <property type="protein sequence ID" value="MBA4867099.1"/>
    <property type="molecule type" value="Genomic_DNA"/>
</dbReference>
<dbReference type="InterPro" id="IPR000960">
    <property type="entry name" value="Flavin_mOase"/>
</dbReference>
<dbReference type="InterPro" id="IPR020946">
    <property type="entry name" value="Flavin_mOase-like"/>
</dbReference>
<dbReference type="PANTHER" id="PTHR42877:SF4">
    <property type="entry name" value="FAD_NAD(P)-BINDING DOMAIN-CONTAINING PROTEIN-RELATED"/>
    <property type="match status" value="1"/>
</dbReference>
<comment type="caution">
    <text evidence="5">The sequence shown here is derived from an EMBL/GenBank/DDBJ whole genome shotgun (WGS) entry which is preliminary data.</text>
</comment>
<keyword evidence="4" id="KW-0560">Oxidoreductase</keyword>
<dbReference type="RefSeq" id="WP_181868426.1">
    <property type="nucleotide sequence ID" value="NZ_JACEQY010000091.1"/>
</dbReference>
<dbReference type="GO" id="GO:0050661">
    <property type="term" value="F:NADP binding"/>
    <property type="evidence" value="ECO:0007669"/>
    <property type="project" value="InterPro"/>
</dbReference>